<organism evidence="8 9">
    <name type="scientific">Micromonospora tarensis</name>
    <dbReference type="NCBI Taxonomy" id="2806100"/>
    <lineage>
        <taxon>Bacteria</taxon>
        <taxon>Bacillati</taxon>
        <taxon>Actinomycetota</taxon>
        <taxon>Actinomycetes</taxon>
        <taxon>Micromonosporales</taxon>
        <taxon>Micromonosporaceae</taxon>
        <taxon>Micromonospora</taxon>
    </lineage>
</organism>
<dbReference type="PANTHER" id="PTHR11804:SF84">
    <property type="entry name" value="SACCHAROLYSIN"/>
    <property type="match status" value="1"/>
</dbReference>
<dbReference type="Pfam" id="PF01432">
    <property type="entry name" value="Peptidase_M3"/>
    <property type="match status" value="1"/>
</dbReference>
<dbReference type="SUPFAM" id="SSF55486">
    <property type="entry name" value="Metalloproteases ('zincins'), catalytic domain"/>
    <property type="match status" value="1"/>
</dbReference>
<accession>A0ABS1YDB8</accession>
<protein>
    <recommendedName>
        <fullName evidence="7">Peptidase M3A/M3B catalytic domain-containing protein</fullName>
    </recommendedName>
</protein>
<dbReference type="EMBL" id="JAEVHL010000023">
    <property type="protein sequence ID" value="MBM0275411.1"/>
    <property type="molecule type" value="Genomic_DNA"/>
</dbReference>
<dbReference type="Gene3D" id="1.10.1370.40">
    <property type="match status" value="1"/>
</dbReference>
<keyword evidence="3 6" id="KW-0378">Hydrolase</keyword>
<keyword evidence="9" id="KW-1185">Reference proteome</keyword>
<evidence type="ECO:0000313" key="8">
    <source>
        <dbReference type="EMBL" id="MBM0275411.1"/>
    </source>
</evidence>
<gene>
    <name evidence="8" type="ORF">JM949_08070</name>
</gene>
<sequence>MSIDPITAPDRESLEALEQTLAGMMCRLETILSKGALTEEGLVEITAIYNNVAYIFLYLEANEEHVRYDGLLPWRDAFHDNPGLDEKVLRQLVELRCEDPEAEESRLAYVAQLRDKAEAAGPVDDRRAVELQERAKAVLAEVQQAQLRFLRRVGAPTDTNNPSAVFYRLVSGTPGASTRHKLTRVWTATRDSRRDELVAIVDEMVRVRREQSHAAGHPSVIDQALTKCGVPADEAEAFIARYLRQALVSQDRLVERVREAIETEGDPLEHFGFYMRQVTSGARAPLFLLDECLAFIFDVARSVFGLDLRTLPSGNSHVITVEVTADDRPVGQINFDLWNTAGKTVGANHTKGLRNRTDWSNLVQHPVAYVSCRFQQDEDRTNRITFQNVHSLFHEFGHALNHLLIRKRISNRSGLEYLPLERLEHLSMFFEKWVYHPAFARSLSLDAQDRAMVRVCQRIKALEYQRTYVERAVTAALDFEVHRRDDGGLAEAYAALEERFGISRHCTLGDFPMYFTWPMFQANPGANFAYLYGASDSVEKFLVFEPLTLVEVAGRPELREMFASSLDFSLPTATPDSDAVFAFYDRLAADGISAEPVATGEGALPR</sequence>
<keyword evidence="1 6" id="KW-0645">Protease</keyword>
<evidence type="ECO:0000256" key="3">
    <source>
        <dbReference type="ARBA" id="ARBA00022801"/>
    </source>
</evidence>
<name>A0ABS1YDB8_9ACTN</name>
<evidence type="ECO:0000256" key="2">
    <source>
        <dbReference type="ARBA" id="ARBA00022723"/>
    </source>
</evidence>
<keyword evidence="2 6" id="KW-0479">Metal-binding</keyword>
<comment type="similarity">
    <text evidence="6">Belongs to the peptidase M3 family.</text>
</comment>
<dbReference type="Proteomes" id="UP000622245">
    <property type="component" value="Unassembled WGS sequence"/>
</dbReference>
<comment type="cofactor">
    <cofactor evidence="6">
        <name>Zn(2+)</name>
        <dbReference type="ChEBI" id="CHEBI:29105"/>
    </cofactor>
    <text evidence="6">Binds 1 zinc ion.</text>
</comment>
<dbReference type="InterPro" id="IPR001567">
    <property type="entry name" value="Pept_M3A_M3B_dom"/>
</dbReference>
<evidence type="ECO:0000256" key="6">
    <source>
        <dbReference type="RuleBase" id="RU003435"/>
    </source>
</evidence>
<evidence type="ECO:0000313" key="9">
    <source>
        <dbReference type="Proteomes" id="UP000622245"/>
    </source>
</evidence>
<dbReference type="RefSeq" id="WP_203147810.1">
    <property type="nucleotide sequence ID" value="NZ_JAEVHL010000023.1"/>
</dbReference>
<comment type="caution">
    <text evidence="8">The sequence shown here is derived from an EMBL/GenBank/DDBJ whole genome shotgun (WGS) entry which is preliminary data.</text>
</comment>
<evidence type="ECO:0000259" key="7">
    <source>
        <dbReference type="Pfam" id="PF01432"/>
    </source>
</evidence>
<keyword evidence="4 6" id="KW-0862">Zinc</keyword>
<proteinExistence type="inferred from homology"/>
<evidence type="ECO:0000256" key="4">
    <source>
        <dbReference type="ARBA" id="ARBA00022833"/>
    </source>
</evidence>
<feature type="domain" description="Peptidase M3A/M3B catalytic" evidence="7">
    <location>
        <begin position="176"/>
        <end position="500"/>
    </location>
</feature>
<dbReference type="PANTHER" id="PTHR11804">
    <property type="entry name" value="PROTEASE M3 THIMET OLIGOPEPTIDASE-RELATED"/>
    <property type="match status" value="1"/>
</dbReference>
<dbReference type="InterPro" id="IPR045090">
    <property type="entry name" value="Pept_M3A_M3B"/>
</dbReference>
<evidence type="ECO:0000256" key="5">
    <source>
        <dbReference type="ARBA" id="ARBA00023049"/>
    </source>
</evidence>
<reference evidence="8 9" key="1">
    <citation type="submission" date="2021-01" db="EMBL/GenBank/DDBJ databases">
        <title>Draft genome sequence of Micromonospora sp. strain STR1s_6.</title>
        <authorList>
            <person name="Karlyshev A."/>
            <person name="Jawad R."/>
        </authorList>
    </citation>
    <scope>NUCLEOTIDE SEQUENCE [LARGE SCALE GENOMIC DNA]</scope>
    <source>
        <strain evidence="8 9">STR1S-6</strain>
    </source>
</reference>
<evidence type="ECO:0000256" key="1">
    <source>
        <dbReference type="ARBA" id="ARBA00022670"/>
    </source>
</evidence>
<keyword evidence="5 6" id="KW-0482">Metalloprotease</keyword>